<reference evidence="1 2" key="2">
    <citation type="journal article" date="2022" name="Mol. Ecol. Resour.">
        <title>The genomes of chicory, endive, great burdock and yacon provide insights into Asteraceae paleo-polyploidization history and plant inulin production.</title>
        <authorList>
            <person name="Fan W."/>
            <person name="Wang S."/>
            <person name="Wang H."/>
            <person name="Wang A."/>
            <person name="Jiang F."/>
            <person name="Liu H."/>
            <person name="Zhao H."/>
            <person name="Xu D."/>
            <person name="Zhang Y."/>
        </authorList>
    </citation>
    <scope>NUCLEOTIDE SEQUENCE [LARGE SCALE GENOMIC DNA]</scope>
    <source>
        <strain evidence="2">cv. Yunnan</strain>
        <tissue evidence="1">Leaves</tissue>
    </source>
</reference>
<dbReference type="Proteomes" id="UP001056120">
    <property type="component" value="Linkage Group LG01"/>
</dbReference>
<name>A0ACB9K4A2_9ASTR</name>
<gene>
    <name evidence="1" type="ORF">L1987_01156</name>
</gene>
<comment type="caution">
    <text evidence="1">The sequence shown here is derived from an EMBL/GenBank/DDBJ whole genome shotgun (WGS) entry which is preliminary data.</text>
</comment>
<protein>
    <submittedName>
        <fullName evidence="1">Uncharacterized protein</fullName>
    </submittedName>
</protein>
<evidence type="ECO:0000313" key="2">
    <source>
        <dbReference type="Proteomes" id="UP001056120"/>
    </source>
</evidence>
<accession>A0ACB9K4A2</accession>
<evidence type="ECO:0000313" key="1">
    <source>
        <dbReference type="EMBL" id="KAI3827092.1"/>
    </source>
</evidence>
<organism evidence="1 2">
    <name type="scientific">Smallanthus sonchifolius</name>
    <dbReference type="NCBI Taxonomy" id="185202"/>
    <lineage>
        <taxon>Eukaryota</taxon>
        <taxon>Viridiplantae</taxon>
        <taxon>Streptophyta</taxon>
        <taxon>Embryophyta</taxon>
        <taxon>Tracheophyta</taxon>
        <taxon>Spermatophyta</taxon>
        <taxon>Magnoliopsida</taxon>
        <taxon>eudicotyledons</taxon>
        <taxon>Gunneridae</taxon>
        <taxon>Pentapetalae</taxon>
        <taxon>asterids</taxon>
        <taxon>campanulids</taxon>
        <taxon>Asterales</taxon>
        <taxon>Asteraceae</taxon>
        <taxon>Asteroideae</taxon>
        <taxon>Heliantheae alliance</taxon>
        <taxon>Millerieae</taxon>
        <taxon>Smallanthus</taxon>
    </lineage>
</organism>
<keyword evidence="2" id="KW-1185">Reference proteome</keyword>
<reference evidence="2" key="1">
    <citation type="journal article" date="2022" name="Mol. Ecol. Resour.">
        <title>The genomes of chicory, endive, great burdock and yacon provide insights into Asteraceae palaeo-polyploidization history and plant inulin production.</title>
        <authorList>
            <person name="Fan W."/>
            <person name="Wang S."/>
            <person name="Wang H."/>
            <person name="Wang A."/>
            <person name="Jiang F."/>
            <person name="Liu H."/>
            <person name="Zhao H."/>
            <person name="Xu D."/>
            <person name="Zhang Y."/>
        </authorList>
    </citation>
    <scope>NUCLEOTIDE SEQUENCE [LARGE SCALE GENOMIC DNA]</scope>
    <source>
        <strain evidence="2">cv. Yunnan</strain>
    </source>
</reference>
<sequence length="112" mass="13053">MSLPFDRSHRSRDESLFLLQTPPWVTQIRQSTRQRHHLQDQKDGHVNRIRFTLVEKLGVVGGASYLFKDGRPSNIKVELLISNGNVVSSVFTSPVEDRWWPLINTKIPKQYR</sequence>
<dbReference type="EMBL" id="CM042018">
    <property type="protein sequence ID" value="KAI3827092.1"/>
    <property type="molecule type" value="Genomic_DNA"/>
</dbReference>
<proteinExistence type="predicted"/>